<evidence type="ECO:0000313" key="3">
    <source>
        <dbReference type="WBParaSite" id="NBR_0001350301-mRNA-1"/>
    </source>
</evidence>
<evidence type="ECO:0000313" key="2">
    <source>
        <dbReference type="Proteomes" id="UP000271162"/>
    </source>
</evidence>
<dbReference type="WBParaSite" id="NBR_0001350301-mRNA-1">
    <property type="protein sequence ID" value="NBR_0001350301-mRNA-1"/>
    <property type="gene ID" value="NBR_0001350301"/>
</dbReference>
<keyword evidence="2" id="KW-1185">Reference proteome</keyword>
<name>A0A0N4YAR5_NIPBR</name>
<gene>
    <name evidence="1" type="ORF">NBR_LOCUS13504</name>
</gene>
<accession>A0A0N4YAR5</accession>
<protein>
    <submittedName>
        <fullName evidence="1 3">Uncharacterized protein</fullName>
    </submittedName>
</protein>
<sequence>MTGDDNDGKLVQLWEPIGPTSVRPSEASATLLWLAVITCPGGFTTDH</sequence>
<proteinExistence type="predicted"/>
<dbReference type="AlphaFoldDB" id="A0A0N4YAR5"/>
<dbReference type="Proteomes" id="UP000271162">
    <property type="component" value="Unassembled WGS sequence"/>
</dbReference>
<dbReference type="EMBL" id="UYSL01021063">
    <property type="protein sequence ID" value="VDL77093.1"/>
    <property type="molecule type" value="Genomic_DNA"/>
</dbReference>
<reference evidence="1 2" key="2">
    <citation type="submission" date="2018-11" db="EMBL/GenBank/DDBJ databases">
        <authorList>
            <consortium name="Pathogen Informatics"/>
        </authorList>
    </citation>
    <scope>NUCLEOTIDE SEQUENCE [LARGE SCALE GENOMIC DNA]</scope>
</reference>
<organism evidence="3">
    <name type="scientific">Nippostrongylus brasiliensis</name>
    <name type="common">Rat hookworm</name>
    <dbReference type="NCBI Taxonomy" id="27835"/>
    <lineage>
        <taxon>Eukaryota</taxon>
        <taxon>Metazoa</taxon>
        <taxon>Ecdysozoa</taxon>
        <taxon>Nematoda</taxon>
        <taxon>Chromadorea</taxon>
        <taxon>Rhabditida</taxon>
        <taxon>Rhabditina</taxon>
        <taxon>Rhabditomorpha</taxon>
        <taxon>Strongyloidea</taxon>
        <taxon>Heligmosomidae</taxon>
        <taxon>Nippostrongylus</taxon>
    </lineage>
</organism>
<evidence type="ECO:0000313" key="1">
    <source>
        <dbReference type="EMBL" id="VDL77093.1"/>
    </source>
</evidence>
<reference evidence="3" key="1">
    <citation type="submission" date="2017-02" db="UniProtKB">
        <authorList>
            <consortium name="WormBaseParasite"/>
        </authorList>
    </citation>
    <scope>IDENTIFICATION</scope>
</reference>